<keyword evidence="3" id="KW-1185">Reference proteome</keyword>
<gene>
    <name evidence="2" type="ORF">MRATA1EN1_LOCUS11155</name>
</gene>
<accession>A0ABN8YL84</accession>
<proteinExistence type="predicted"/>
<feature type="region of interest" description="Disordered" evidence="1">
    <location>
        <begin position="30"/>
        <end position="111"/>
    </location>
</feature>
<organism evidence="2 3">
    <name type="scientific">Rangifer tarandus platyrhynchus</name>
    <name type="common">Svalbard reindeer</name>
    <dbReference type="NCBI Taxonomy" id="3082113"/>
    <lineage>
        <taxon>Eukaryota</taxon>
        <taxon>Metazoa</taxon>
        <taxon>Chordata</taxon>
        <taxon>Craniata</taxon>
        <taxon>Vertebrata</taxon>
        <taxon>Euteleostomi</taxon>
        <taxon>Mammalia</taxon>
        <taxon>Eutheria</taxon>
        <taxon>Laurasiatheria</taxon>
        <taxon>Artiodactyla</taxon>
        <taxon>Ruminantia</taxon>
        <taxon>Pecora</taxon>
        <taxon>Cervidae</taxon>
        <taxon>Odocoileinae</taxon>
        <taxon>Rangifer</taxon>
    </lineage>
</organism>
<evidence type="ECO:0000313" key="3">
    <source>
        <dbReference type="Proteomes" id="UP001176941"/>
    </source>
</evidence>
<protein>
    <submittedName>
        <fullName evidence="2">Uncharacterized protein</fullName>
    </submittedName>
</protein>
<evidence type="ECO:0000256" key="1">
    <source>
        <dbReference type="SAM" id="MobiDB-lite"/>
    </source>
</evidence>
<reference evidence="2" key="1">
    <citation type="submission" date="2023-04" db="EMBL/GenBank/DDBJ databases">
        <authorList>
            <consortium name="ELIXIR-Norway"/>
        </authorList>
    </citation>
    <scope>NUCLEOTIDE SEQUENCE [LARGE SCALE GENOMIC DNA]</scope>
</reference>
<name>A0ABN8YL84_RANTA</name>
<dbReference type="EMBL" id="OX459956">
    <property type="protein sequence ID" value="CAI9162193.1"/>
    <property type="molecule type" value="Genomic_DNA"/>
</dbReference>
<evidence type="ECO:0000313" key="2">
    <source>
        <dbReference type="EMBL" id="CAI9162193.1"/>
    </source>
</evidence>
<sequence length="155" mass="16112">MRGTHLGAANLAGAGLVGARLGAGPGCPSRGVAHPGGGNHVMGGASPQGRGCLQGRGRAPKRDSSRSFQLPPDRVPQPRRRPPGGARQPGHRSPRVLSRSGLPPLTTPCPVTCCSPGAPFAHQGGPTWQDVLNLREQPETTEMFLRPKGFSPEAR</sequence>
<dbReference type="Proteomes" id="UP001176941">
    <property type="component" value="Chromosome 20"/>
</dbReference>